<dbReference type="EMBL" id="JAIXNE010000001">
    <property type="protein sequence ID" value="MCA6073451.1"/>
    <property type="molecule type" value="Genomic_DNA"/>
</dbReference>
<dbReference type="Gene3D" id="3.40.50.720">
    <property type="entry name" value="NAD(P)-binding Rossmann-like Domain"/>
    <property type="match status" value="1"/>
</dbReference>
<name>A0A9X1HLE6_9BACT</name>
<dbReference type="GO" id="GO:0016491">
    <property type="term" value="F:oxidoreductase activity"/>
    <property type="evidence" value="ECO:0007669"/>
    <property type="project" value="UniProtKB-KW"/>
</dbReference>
<dbReference type="PANTHER" id="PTHR43477">
    <property type="entry name" value="DIHYDROANTICAPSIN 7-DEHYDROGENASE"/>
    <property type="match status" value="1"/>
</dbReference>
<proteinExistence type="inferred from homology"/>
<dbReference type="Proteomes" id="UP001139409">
    <property type="component" value="Unassembled WGS sequence"/>
</dbReference>
<evidence type="ECO:0000256" key="2">
    <source>
        <dbReference type="ARBA" id="ARBA00023002"/>
    </source>
</evidence>
<protein>
    <submittedName>
        <fullName evidence="3">Short chain dehydrogenase</fullName>
    </submittedName>
</protein>
<evidence type="ECO:0000256" key="1">
    <source>
        <dbReference type="ARBA" id="ARBA00006484"/>
    </source>
</evidence>
<evidence type="ECO:0000313" key="4">
    <source>
        <dbReference type="Proteomes" id="UP001139409"/>
    </source>
</evidence>
<dbReference type="InterPro" id="IPR051122">
    <property type="entry name" value="SDR_DHRS6-like"/>
</dbReference>
<dbReference type="RefSeq" id="WP_225696568.1">
    <property type="nucleotide sequence ID" value="NZ_JAIXNE010000001.1"/>
</dbReference>
<dbReference type="PRINTS" id="PR00081">
    <property type="entry name" value="GDHRDH"/>
</dbReference>
<gene>
    <name evidence="3" type="ORF">LDX50_01140</name>
</gene>
<dbReference type="Pfam" id="PF13561">
    <property type="entry name" value="adh_short_C2"/>
    <property type="match status" value="1"/>
</dbReference>
<accession>A0A9X1HLE6</accession>
<dbReference type="InterPro" id="IPR036291">
    <property type="entry name" value="NAD(P)-bd_dom_sf"/>
</dbReference>
<comment type="similarity">
    <text evidence="1">Belongs to the short-chain dehydrogenases/reductases (SDR) family.</text>
</comment>
<dbReference type="CDD" id="cd11731">
    <property type="entry name" value="Lin1944_like_SDR_c"/>
    <property type="match status" value="1"/>
</dbReference>
<dbReference type="InterPro" id="IPR002347">
    <property type="entry name" value="SDR_fam"/>
</dbReference>
<dbReference type="NCBIfam" id="NF005754">
    <property type="entry name" value="PRK07578.1"/>
    <property type="match status" value="1"/>
</dbReference>
<dbReference type="AlphaFoldDB" id="A0A9X1HLE6"/>
<evidence type="ECO:0000313" key="3">
    <source>
        <dbReference type="EMBL" id="MCA6073451.1"/>
    </source>
</evidence>
<keyword evidence="2" id="KW-0560">Oxidoreductase</keyword>
<keyword evidence="4" id="KW-1185">Reference proteome</keyword>
<comment type="caution">
    <text evidence="3">The sequence shown here is derived from an EMBL/GenBank/DDBJ whole genome shotgun (WGS) entry which is preliminary data.</text>
</comment>
<dbReference type="PANTHER" id="PTHR43477:SF1">
    <property type="entry name" value="DIHYDROANTICAPSIN 7-DEHYDROGENASE"/>
    <property type="match status" value="1"/>
</dbReference>
<sequence>MKILIIGASGILGSYLTEELSKRHEVITAGRNSGDVRFDMSDTKALTDVLENKGPFDAITVAAGHAYFGALDGMTEENLIESLNSKLLGQVKLVLYGQHTLSRGSSITLISGILADDPVDKSSALAMVNGGINAFVKAASRELAPRGIRLNVVSPGLVEPSAANLGPLFPGHVPVSMKRVVAGYLKSIEGNINGEVIRVQ</sequence>
<organism evidence="3 4">
    <name type="scientific">Fulvivirga sedimenti</name>
    <dbReference type="NCBI Taxonomy" id="2879465"/>
    <lineage>
        <taxon>Bacteria</taxon>
        <taxon>Pseudomonadati</taxon>
        <taxon>Bacteroidota</taxon>
        <taxon>Cytophagia</taxon>
        <taxon>Cytophagales</taxon>
        <taxon>Fulvivirgaceae</taxon>
        <taxon>Fulvivirga</taxon>
    </lineage>
</organism>
<reference evidence="3" key="1">
    <citation type="submission" date="2021-09" db="EMBL/GenBank/DDBJ databases">
        <title>Fulvivirga sp. isolated from coastal sediment.</title>
        <authorList>
            <person name="Yu H."/>
        </authorList>
    </citation>
    <scope>NUCLEOTIDE SEQUENCE</scope>
    <source>
        <strain evidence="3">1062</strain>
    </source>
</reference>
<dbReference type="SUPFAM" id="SSF51735">
    <property type="entry name" value="NAD(P)-binding Rossmann-fold domains"/>
    <property type="match status" value="1"/>
</dbReference>